<name>A0A4V1LPZ2_9BACT</name>
<evidence type="ECO:0000313" key="2">
    <source>
        <dbReference type="Proteomes" id="UP000290191"/>
    </source>
</evidence>
<protein>
    <submittedName>
        <fullName evidence="1">Uncharacterized protein</fullName>
    </submittedName>
</protein>
<organism evidence="1 2">
    <name type="scientific">Halarcobacter anaerophilus</name>
    <dbReference type="NCBI Taxonomy" id="877500"/>
    <lineage>
        <taxon>Bacteria</taxon>
        <taxon>Pseudomonadati</taxon>
        <taxon>Campylobacterota</taxon>
        <taxon>Epsilonproteobacteria</taxon>
        <taxon>Campylobacterales</taxon>
        <taxon>Arcobacteraceae</taxon>
        <taxon>Halarcobacter</taxon>
    </lineage>
</organism>
<dbReference type="Proteomes" id="UP000290191">
    <property type="component" value="Unassembled WGS sequence"/>
</dbReference>
<dbReference type="AlphaFoldDB" id="A0A4V1LPZ2"/>
<gene>
    <name evidence="1" type="ORF">CRV06_08620</name>
</gene>
<dbReference type="EMBL" id="PDKO01000006">
    <property type="protein sequence ID" value="RXJ62888.1"/>
    <property type="molecule type" value="Genomic_DNA"/>
</dbReference>
<proteinExistence type="predicted"/>
<evidence type="ECO:0000313" key="1">
    <source>
        <dbReference type="EMBL" id="RXJ62888.1"/>
    </source>
</evidence>
<sequence length="125" mass="15173">MGKNKTNFSLESIEVRQIYNYKKVMNELHSKKVRTGSEETFTPIDYISDDNLKELRTKGITNFEPYIPLPSEIEKHNNFVQKIHDELIEKYPNDEFLKSLDKEENLEIFYSYDWYEKYIKKENYE</sequence>
<comment type="caution">
    <text evidence="1">The sequence shown here is derived from an EMBL/GenBank/DDBJ whole genome shotgun (WGS) entry which is preliminary data.</text>
</comment>
<keyword evidence="2" id="KW-1185">Reference proteome</keyword>
<accession>A0A4V1LPZ2</accession>
<reference evidence="1 2" key="1">
    <citation type="submission" date="2017-10" db="EMBL/GenBank/DDBJ databases">
        <title>Genomics of the genus Arcobacter.</title>
        <authorList>
            <person name="Perez-Cataluna A."/>
            <person name="Figueras M.J."/>
        </authorList>
    </citation>
    <scope>NUCLEOTIDE SEQUENCE [LARGE SCALE GENOMIC DNA]</scope>
    <source>
        <strain evidence="1 2">DSM 24636</strain>
    </source>
</reference>